<dbReference type="Gene3D" id="2.40.160.170">
    <property type="match status" value="1"/>
</dbReference>
<protein>
    <recommendedName>
        <fullName evidence="3">Outer membrane protein beta-barrel domain-containing protein</fullName>
    </recommendedName>
</protein>
<dbReference type="Proteomes" id="UP000178606">
    <property type="component" value="Unassembled WGS sequence"/>
</dbReference>
<organism evidence="1 2">
    <name type="scientific">Handelsmanbacteria sp. (strain RIFCSPLOWO2_12_FULL_64_10)</name>
    <dbReference type="NCBI Taxonomy" id="1817868"/>
    <lineage>
        <taxon>Bacteria</taxon>
        <taxon>Candidatus Handelsmaniibacteriota</taxon>
    </lineage>
</organism>
<evidence type="ECO:0008006" key="3">
    <source>
        <dbReference type="Google" id="ProtNLM"/>
    </source>
</evidence>
<sequence>MCAALLWTVPAHAARAGLTIKGGTLGIGVDATASIVPKLNVRGNFNFFKYSFSGTQSGVRYDVDLKLRSFAVLLDLHPIPRSGFRLSGGVLFNKNRMDMASDQISGSYTIGSRTYTSNQVGTLNGGGKFKTGAPYLSLGWGNAAGRRVGLAFDLGVVFQGSPDVSMRATGPIANDPTFVNEMNQEVQDIEDGLKEFKYYPVFTLGITFKLGL</sequence>
<gene>
    <name evidence="1" type="ORF">A3F84_05230</name>
</gene>
<accession>A0A1F6CBQ2</accession>
<evidence type="ECO:0000313" key="1">
    <source>
        <dbReference type="EMBL" id="OGG46417.1"/>
    </source>
</evidence>
<reference evidence="1 2" key="1">
    <citation type="journal article" date="2016" name="Nat. Commun.">
        <title>Thousands of microbial genomes shed light on interconnected biogeochemical processes in an aquifer system.</title>
        <authorList>
            <person name="Anantharaman K."/>
            <person name="Brown C.T."/>
            <person name="Hug L.A."/>
            <person name="Sharon I."/>
            <person name="Castelle C.J."/>
            <person name="Probst A.J."/>
            <person name="Thomas B.C."/>
            <person name="Singh A."/>
            <person name="Wilkins M.J."/>
            <person name="Karaoz U."/>
            <person name="Brodie E.L."/>
            <person name="Williams K.H."/>
            <person name="Hubbard S.S."/>
            <person name="Banfield J.F."/>
        </authorList>
    </citation>
    <scope>NUCLEOTIDE SEQUENCE [LARGE SCALE GENOMIC DNA]</scope>
    <source>
        <strain evidence="2">RIFCSPLOWO2_12_FULL_64_10</strain>
    </source>
</reference>
<proteinExistence type="predicted"/>
<dbReference type="EMBL" id="MFKF01000317">
    <property type="protein sequence ID" value="OGG46417.1"/>
    <property type="molecule type" value="Genomic_DNA"/>
</dbReference>
<dbReference type="AlphaFoldDB" id="A0A1F6CBQ2"/>
<name>A0A1F6CBQ2_HANXR</name>
<evidence type="ECO:0000313" key="2">
    <source>
        <dbReference type="Proteomes" id="UP000178606"/>
    </source>
</evidence>
<comment type="caution">
    <text evidence="1">The sequence shown here is derived from an EMBL/GenBank/DDBJ whole genome shotgun (WGS) entry which is preliminary data.</text>
</comment>